<keyword evidence="2 5" id="KW-0210">Decarboxylase</keyword>
<dbReference type="CDD" id="cd06828">
    <property type="entry name" value="PLPDE_III_DapDC"/>
    <property type="match status" value="1"/>
</dbReference>
<keyword evidence="5" id="KW-0028">Amino-acid biosynthesis</keyword>
<dbReference type="GO" id="GO:0009089">
    <property type="term" value="P:lysine biosynthetic process via diaminopimelate"/>
    <property type="evidence" value="ECO:0007669"/>
    <property type="project" value="UniProtKB-UniRule"/>
</dbReference>
<dbReference type="NCBIfam" id="TIGR01048">
    <property type="entry name" value="lysA"/>
    <property type="match status" value="1"/>
</dbReference>
<evidence type="ECO:0000256" key="6">
    <source>
        <dbReference type="NCBIfam" id="TIGR01048"/>
    </source>
</evidence>
<feature type="binding site" evidence="5">
    <location>
        <position position="350"/>
    </location>
    <ligand>
        <name>substrate</name>
    </ligand>
</feature>
<dbReference type="Pfam" id="PF00278">
    <property type="entry name" value="Orn_DAP_Arg_deC"/>
    <property type="match status" value="1"/>
</dbReference>
<accession>A0A7W6NMX7</accession>
<feature type="active site" description="Proton donor" evidence="7">
    <location>
        <position position="349"/>
    </location>
</feature>
<keyword evidence="5 8" id="KW-0457">Lysine biosynthesis</keyword>
<dbReference type="EC" id="4.1.1.20" evidence="5 6"/>
<dbReference type="PANTHER" id="PTHR43727">
    <property type="entry name" value="DIAMINOPIMELATE DECARBOXYLASE"/>
    <property type="match status" value="1"/>
</dbReference>
<comment type="subunit">
    <text evidence="5">Homodimer.</text>
</comment>
<dbReference type="PRINTS" id="PR01181">
    <property type="entry name" value="DAPDCRBXLASE"/>
</dbReference>
<evidence type="ECO:0000256" key="4">
    <source>
        <dbReference type="ARBA" id="ARBA00023239"/>
    </source>
</evidence>
<keyword evidence="12" id="KW-1185">Reference proteome</keyword>
<dbReference type="Proteomes" id="UP000529946">
    <property type="component" value="Unassembled WGS sequence"/>
</dbReference>
<evidence type="ECO:0000256" key="3">
    <source>
        <dbReference type="ARBA" id="ARBA00022898"/>
    </source>
</evidence>
<dbReference type="GO" id="GO:0030170">
    <property type="term" value="F:pyridoxal phosphate binding"/>
    <property type="evidence" value="ECO:0007669"/>
    <property type="project" value="UniProtKB-UniRule"/>
</dbReference>
<keyword evidence="3 5" id="KW-0663">Pyridoxal phosphate</keyword>
<dbReference type="InterPro" id="IPR000183">
    <property type="entry name" value="Orn/DAP/Arg_de-COase"/>
</dbReference>
<dbReference type="PROSITE" id="PS00879">
    <property type="entry name" value="ODR_DC_2_2"/>
    <property type="match status" value="1"/>
</dbReference>
<dbReference type="AlphaFoldDB" id="A0A7W6NMX7"/>
<dbReference type="InterPro" id="IPR022644">
    <property type="entry name" value="De-COase2_N"/>
</dbReference>
<name>A0A7W6NMX7_9CAUL</name>
<proteinExistence type="inferred from homology"/>
<feature type="binding site" evidence="5">
    <location>
        <position position="323"/>
    </location>
    <ligand>
        <name>substrate</name>
    </ligand>
</feature>
<protein>
    <recommendedName>
        <fullName evidence="5 6">Diaminopimelate decarboxylase</fullName>
        <shortName evidence="5">DAP decarboxylase</shortName>
        <shortName evidence="5">DAPDC</shortName>
        <ecNumber evidence="5 6">4.1.1.20</ecNumber>
    </recommendedName>
</protein>
<gene>
    <name evidence="5" type="primary">lysA</name>
    <name evidence="11" type="ORF">GGR12_000649</name>
</gene>
<evidence type="ECO:0000256" key="8">
    <source>
        <dbReference type="RuleBase" id="RU003738"/>
    </source>
</evidence>
<dbReference type="FunFam" id="3.20.20.10:FF:000003">
    <property type="entry name" value="Diaminopimelate decarboxylase"/>
    <property type="match status" value="1"/>
</dbReference>
<evidence type="ECO:0000256" key="2">
    <source>
        <dbReference type="ARBA" id="ARBA00022793"/>
    </source>
</evidence>
<evidence type="ECO:0000256" key="7">
    <source>
        <dbReference type="PIRSR" id="PIRSR600183-50"/>
    </source>
</evidence>
<feature type="binding site" evidence="5">
    <location>
        <position position="319"/>
    </location>
    <ligand>
        <name>substrate</name>
    </ligand>
</feature>
<comment type="similarity">
    <text evidence="5">Belongs to the Orn/Lys/Arg decarboxylase class-II family. LysA subfamily.</text>
</comment>
<dbReference type="SUPFAM" id="SSF51419">
    <property type="entry name" value="PLP-binding barrel"/>
    <property type="match status" value="1"/>
</dbReference>
<dbReference type="InterPro" id="IPR009006">
    <property type="entry name" value="Ala_racemase/Decarboxylase_C"/>
</dbReference>
<dbReference type="HAMAP" id="MF_02120">
    <property type="entry name" value="LysA"/>
    <property type="match status" value="1"/>
</dbReference>
<feature type="binding site" evidence="5">
    <location>
        <position position="378"/>
    </location>
    <ligand>
        <name>pyridoxal 5'-phosphate</name>
        <dbReference type="ChEBI" id="CHEBI:597326"/>
    </ligand>
</feature>
<evidence type="ECO:0000259" key="9">
    <source>
        <dbReference type="Pfam" id="PF00278"/>
    </source>
</evidence>
<evidence type="ECO:0000313" key="12">
    <source>
        <dbReference type="Proteomes" id="UP000529946"/>
    </source>
</evidence>
<evidence type="ECO:0000259" key="10">
    <source>
        <dbReference type="Pfam" id="PF02784"/>
    </source>
</evidence>
<dbReference type="PROSITE" id="PS00878">
    <property type="entry name" value="ODR_DC_2_1"/>
    <property type="match status" value="1"/>
</dbReference>
<dbReference type="GO" id="GO:0008836">
    <property type="term" value="F:diaminopimelate decarboxylase activity"/>
    <property type="evidence" value="ECO:0007669"/>
    <property type="project" value="UniProtKB-UniRule"/>
</dbReference>
<feature type="binding site" evidence="5">
    <location>
        <position position="282"/>
    </location>
    <ligand>
        <name>substrate</name>
    </ligand>
</feature>
<dbReference type="RefSeq" id="WP_183202863.1">
    <property type="nucleotide sequence ID" value="NZ_BAAAER010000005.1"/>
</dbReference>
<dbReference type="InterPro" id="IPR029066">
    <property type="entry name" value="PLP-binding_barrel"/>
</dbReference>
<evidence type="ECO:0000256" key="5">
    <source>
        <dbReference type="HAMAP-Rule" id="MF_02120"/>
    </source>
</evidence>
<evidence type="ECO:0000313" key="11">
    <source>
        <dbReference type="EMBL" id="MBB4081810.1"/>
    </source>
</evidence>
<feature type="binding site" evidence="5">
    <location>
        <begin position="279"/>
        <end position="282"/>
    </location>
    <ligand>
        <name>pyridoxal 5'-phosphate</name>
        <dbReference type="ChEBI" id="CHEBI:597326"/>
    </ligand>
</feature>
<dbReference type="UniPathway" id="UPA00034">
    <property type="reaction ID" value="UER00027"/>
</dbReference>
<sequence length="428" mass="45233">MHHFSRIDGALHAEAAPLEAVADAVGTPAYVYSSATLKRHYGLLREALDDHKAALGDALIAFAVKANSNLSVLATLARLGCGADTVSEGEIRRALAAGIPADRIIFSGVGKTDAELAFAIDAGVRQINIESGAELDRLIAVAASKGAAPAIAIRVNPNIGAGGHAKITTGGATDKFGVPIEEAIPLYARASASPHLTPVGLACHIGSQITTLAPMEAAFHTLRGVAETLRAQGHSVARLDLGGGLGVPYHGQTDLPSIADYVAMCARVLDGLEVEAAFEPGRLLAANAGVLISRVIQVNQRADGRRFLVLDAGMNDLMRPALYDAFHDLVPVRPREGELQAYDLVGPICESTDIFARDRMLPPMQAGDLVAFMSAGAYGAVLSSEYNSRPLVPEVLVDGDRWAVVRPRPTYEDMWAREPKAHWLQTLP</sequence>
<comment type="caution">
    <text evidence="11">The sequence shown here is derived from an EMBL/GenBank/DDBJ whole genome shotgun (WGS) entry which is preliminary data.</text>
</comment>
<dbReference type="EMBL" id="JACIDM010000001">
    <property type="protein sequence ID" value="MBB4081810.1"/>
    <property type="molecule type" value="Genomic_DNA"/>
</dbReference>
<comment type="catalytic activity">
    <reaction evidence="5 8">
        <text>meso-2,6-diaminopimelate + H(+) = L-lysine + CO2</text>
        <dbReference type="Rhea" id="RHEA:15101"/>
        <dbReference type="ChEBI" id="CHEBI:15378"/>
        <dbReference type="ChEBI" id="CHEBI:16526"/>
        <dbReference type="ChEBI" id="CHEBI:32551"/>
        <dbReference type="ChEBI" id="CHEBI:57791"/>
        <dbReference type="EC" id="4.1.1.20"/>
    </reaction>
</comment>
<dbReference type="PANTHER" id="PTHR43727:SF2">
    <property type="entry name" value="GROUP IV DECARBOXYLASE"/>
    <property type="match status" value="1"/>
</dbReference>
<feature type="binding site" evidence="5">
    <location>
        <position position="378"/>
    </location>
    <ligand>
        <name>substrate</name>
    </ligand>
</feature>
<dbReference type="PRINTS" id="PR01179">
    <property type="entry name" value="ODADCRBXLASE"/>
</dbReference>
<dbReference type="SUPFAM" id="SSF50621">
    <property type="entry name" value="Alanine racemase C-terminal domain-like"/>
    <property type="match status" value="1"/>
</dbReference>
<dbReference type="Pfam" id="PF02784">
    <property type="entry name" value="Orn_Arg_deC_N"/>
    <property type="match status" value="1"/>
</dbReference>
<comment type="function">
    <text evidence="5">Specifically catalyzes the decarboxylation of meso-diaminopimelate (meso-DAP) to L-lysine.</text>
</comment>
<dbReference type="InterPro" id="IPR022653">
    <property type="entry name" value="De-COase2_pyr-phos_BS"/>
</dbReference>
<dbReference type="Gene3D" id="2.40.37.10">
    <property type="entry name" value="Lyase, Ornithine Decarboxylase, Chain A, domain 1"/>
    <property type="match status" value="1"/>
</dbReference>
<dbReference type="Gene3D" id="3.20.20.10">
    <property type="entry name" value="Alanine racemase"/>
    <property type="match status" value="1"/>
</dbReference>
<dbReference type="InterPro" id="IPR022657">
    <property type="entry name" value="De-COase2_CS"/>
</dbReference>
<dbReference type="InterPro" id="IPR022643">
    <property type="entry name" value="De-COase2_C"/>
</dbReference>
<feature type="binding site" evidence="5">
    <location>
        <position position="244"/>
    </location>
    <ligand>
        <name>pyridoxal 5'-phosphate</name>
        <dbReference type="ChEBI" id="CHEBI:597326"/>
    </ligand>
</feature>
<keyword evidence="4 5" id="KW-0456">Lyase</keyword>
<comment type="pathway">
    <text evidence="5 8">Amino-acid biosynthesis; L-lysine biosynthesis via DAP pathway; L-lysine from DL-2,6-diaminopimelate: step 1/1.</text>
</comment>
<feature type="modified residue" description="N6-(pyridoxal phosphate)lysine" evidence="5 7">
    <location>
        <position position="65"/>
    </location>
</feature>
<evidence type="ECO:0000256" key="1">
    <source>
        <dbReference type="ARBA" id="ARBA00001933"/>
    </source>
</evidence>
<feature type="domain" description="Orn/DAP/Arg decarboxylase 2 C-terminal" evidence="9">
    <location>
        <begin position="30"/>
        <end position="376"/>
    </location>
</feature>
<reference evidence="11 12" key="1">
    <citation type="submission" date="2020-08" db="EMBL/GenBank/DDBJ databases">
        <title>Genomic Encyclopedia of Type Strains, Phase IV (KMG-IV): sequencing the most valuable type-strain genomes for metagenomic binning, comparative biology and taxonomic classification.</title>
        <authorList>
            <person name="Goeker M."/>
        </authorList>
    </citation>
    <scope>NUCLEOTIDE SEQUENCE [LARGE SCALE GENOMIC DNA]</scope>
    <source>
        <strain evidence="11 12">DSM 23960</strain>
    </source>
</reference>
<feature type="domain" description="Orn/DAP/Arg decarboxylase 2 N-terminal" evidence="10">
    <location>
        <begin position="44"/>
        <end position="286"/>
    </location>
</feature>
<dbReference type="InterPro" id="IPR002986">
    <property type="entry name" value="DAP_deCOOHase_LysA"/>
</dbReference>
<comment type="cofactor">
    <cofactor evidence="1 5 7 8">
        <name>pyridoxal 5'-phosphate</name>
        <dbReference type="ChEBI" id="CHEBI:597326"/>
    </cofactor>
</comment>
<organism evidence="11 12">
    <name type="scientific">Brevundimonas lenta</name>
    <dbReference type="NCBI Taxonomy" id="424796"/>
    <lineage>
        <taxon>Bacteria</taxon>
        <taxon>Pseudomonadati</taxon>
        <taxon>Pseudomonadota</taxon>
        <taxon>Alphaproteobacteria</taxon>
        <taxon>Caulobacterales</taxon>
        <taxon>Caulobacteraceae</taxon>
        <taxon>Brevundimonas</taxon>
    </lineage>
</organism>